<evidence type="ECO:0000313" key="7">
    <source>
        <dbReference type="Proteomes" id="UP000009168"/>
    </source>
</evidence>
<keyword evidence="3" id="KW-0175">Coiled coil</keyword>
<keyword evidence="2" id="KW-0813">Transport</keyword>
<feature type="region of interest" description="Disordered" evidence="4">
    <location>
        <begin position="1147"/>
        <end position="1172"/>
    </location>
</feature>
<sequence length="4059" mass="471587">MVFENILVRLLNQKIGHYIEGLDTKNLEVGIFSGNIVIENVKLKDSVPELLELPFDIKYSHIKKLVLKIPITNLSGSPVEIELDGLYILFDVQREVDWMQEYSSIKNKLDNVDQYAQDIIEKMIQVQTKQLETKEKAKGNAPVDSTQTYIDRLLIKILDNLQLKISNIHIRIENQIGFKASFGVCLQSIGMLTVNDHDEPVYIDRTKPANANLAMTKKLDLKNLGVYVNPNETKFLANKSFEEIQLHLNYSIMKSGQKMNNIINYLFTINLQVRLVQNPKGDFRIPNIVVVADISRLNIILDQDQLQHAISMLEYMNSYNKHIAKLKEKSCTKDQQKQNELIEKFKQVYPIYYYKLDRNLDGLTADQRKQLSEAVEKLQLKILLDQTKIIAGEELKSQKINEITSKKKGIISRIFRSSSKKNSIVTQKDKENIENFFESIIKQEDSQIQKQAQQNNAPDDYIWLKVKFKFEGGSVYLKKQFQPAEYKGTSFSFNDLLGSVNVKMKGHSITASLKDMSLDIVEEQILKQQKKITNVLGKSSYQQENNIIFFRMDAKQLEDKEERFIKFNLAQAKLQYNRLLIQFLTEFFQVKVQDQELRDQAMKKIEEFHEKTQQQVEDSIKNIDKSKDILKLDIFLASPIIVIPFSSDDNIDAVDFLVLQLGNLSIKTDHEEGQKLLQSNALIQDKIEYARKKELNEIYLISLQNINCRYFTTIQTMEQFLQIRTFSLAPTHPSIAGQQRESFMIQQQQMQNNGEMFVLVQDFSINIKINIAKYQQKILMKIDIPRISVEGDITDLNINLNQTVYQKLLSLQDVLDISTAQSSKRQTLQMNQENYDKNNAAEEIITEKKELIKKAVKGGFLFKRGKHIKKWEKYYAVLTRDHIYFFEVQNTFKPLFHIAIKNATISNVAEDQCGFKNAFVIKTRYEDIYLGCEKAENTEKWIKEIQKIYDENEEEKKLYEIQMNEQESNNNNLEDMNLENTDFNAVDLHLNFKINSIQVSLESMQQKMIVDLSIQKFNLKAEKKIASFEADITLEGIYLNDYVYQYQDPSLSYLITSRNEKNDKLINIKILQLDKQHPQHKQDKMDLFLDCEFGCLFINFKPDTFMAIMDFFQIDTETQIIKQLELQKLESQRREEYLLKEKGKDLQNILPGNDKTNDKLEPENQDGSTEESNLIQNSEVILVKAKVHVRQIALNLIHRKTKLNQNQLNLQCTQIEFMQKADEMVLSGSLQNLQIFDLTNYPNTIYKEEDYKFQRKQEIVGLWYETEELLTHVKEEKPQIYDKKANLLNFNVTILETTSKKFNHSTRETIFVDAFINSIHIDFMMQPVMRLIDYLLVQIIGVVTAPEGFKEDSNIAVSKLIDQKNQIQKNIEQQKNRIDQLQKQFIKTQIINPTNMNIKVEIKSPVIDIKQHKDAINFIRIYLGTTQIENKRFECPKRIITNKYANSSPNYFKVGERPKVYEDQYYIYIEDMKIVIIKEDQMIEVCKPFDFNIKVSMLSFFKELEQCFPQESYDNTMTIESYITPILLKFSNFDYNIIMTAIFHNISYDDGLDQFFIHDFWVTFAEKQKQMERKYYGLPQQRVYQIQQSSKKERKSTFKFRGIQRLDSLQIETNSLSSEYQQYQRDNSKFDDIIENSDGIYFSLDFQNISLFAVSNENIPFAMVTFDNARVIYDSIDGKSNVKIICKEIDGSYFEKDIDSNIYFEYPLIGSLVKFNLHDEQQIQDLEHLIKQIKKFDASSDDQIIDDEGEDKEESVHQKNIHIKHKYFKKKHDDHKHQSKKHLNQLKNKDNTQKKHKESGDIKSNEKIFSIPNFKTPRDVEKDLSKQPEFLFPSIENHLADLRLADKKEQSQEFFTVNQKQNALEFSYDSWEKTGEKEMYINLHNITIVAQMGILLQIAGFSKLDEETENIPPPIVPIPQINAVQSPSQQQKEEYQDNYRDNCNNNIMEGTQSKIALNVNNILICTPCMESGNILTLRGQFTVLMNSKQPKPLQELRNMINLGKITREELSQTNVIDEMDVKVEGLEIFICDYDEITHKDFRTVKKREILLPLKIFLSKKKFLSVSDDLTQSIEKTLIDLQIQQSSLRISFQDIKLMQDAINYAMTQIQIYNEKSQQIEIEKLEKIKLKQQNQQSKDNQQNTNISNQIQQIQNNSANNSQLIGISPQIGRRNSQLLNLSRSQTRIMLKNPSQSKFQQIKQEPQQLDRSQQIYGKLSDVASMMFNKNDQNTTTQANLQLQQQGSQNNLSNIQSVQQLDQSKDKVNMSQQQGNISMSRNKTIPNIELIESHQQLQRMESMSKILQNTNQKLEYKNQSKKSIIMNEVFKSNLQESKTNVLLEGFQIVIINDVGNAFTPVLDFMFFDFVMNHSSNVIVDKVNAQIQLGINYFNPKVSEWEPIIERVGLEINYLKNELGTTKELITLEPITEHFKCLQINLSSQLIFILSKTFNSFQQEILQQTKNVPVDDKPEEDKKKSIEKLPYETPHAHDYQVSNAKKQQQAFLQPDYSSSQKMKPVNEQKKIFQNVQTQELEDPSQRYQQLIKKSQQLSQKIHNWEHKRFTIQQQNPNCPQILENVSHVSPYTIKNQTGHKIEIVSDFSYKYDTKSSTTNGSSILSDNKSTTFRVESKLDHFLKINYRGMTASQNLLHGNPNTLNRTNKVKVFLQTDIFKLSSIKNIDLDKVKCQEIVLKIASSQESDKNKSNNPFTPTNNGKNISFQQANQSITPNRPNSNISSQTQAQSSSQQQAQVVPIKDLKFRVNTEVKLDINLNRKILILSSPYIFYNNTSIEILIALQFRKYKRILRIQPGEQQGIPIDYLFSFMSISLEDLYLNQDQDNLQINDENDDGQDLQSIEKIEEIIKKRVFSEQISVEECGNQINQNFEVRIGQHFILLKIQPDQVNRYKTIMTFEPPYRFKNCLPKPLRLQIINQNKYTTIDRKIYPNQFFEEFDYPLQKKIYIKVQLEGFFWSDEELIYEGELLTKIKISDLYNSSYISVHQSISTEAYSCRNYYFYCKALLINETQHSLEFYTKNENKWSSNPMLVGGQFPVFYGERLDDNLVILGEETGNLMVIYDKKCPQKQNKEVSISGVGSTELQVKTKMTLINQQLHPVFIPIGVQVSLKEIEPKIGLFTKIITLSPRIILVNDTSFTIYAKQFQTNSNESGQILIINQRKPLFWLESHKQLLQIGIHEDDIDIEKSYFEQEEISLPSKKVIKDRQKSIDDFQDHEVCWSGGIEITSVGVVSMCIRDKQNHIVKFVRTDIRMDNSNIYVVIQEVEESQVPYLIANRCEDINIDIPMIPALIELDEKAFFAWDEPHINKNEKELDIILRVNNLKQYQDQPVTIKPDQINMSKKIVIQGRSYGDRKYDDMYIKYTIMVDGYTKVIIFENSSKNELVSQEEKAEFYKKTVKEIKDNYANTINQSIAVIQESKKKDRLPNNISSFTDAVDDDNQNLAADIPSPQIERYISVYFKKIGLSIINNHSLNAKPQELMYIYMQNTELILLQKKENIIFQFKLKFLNIDNNSQMLVDFPVVLTPSHYQSHNSEENSKAFLNLLIEKNTCAYNMNLFNSIIFDIEPVTLKIEEEFVNLILQFVDQIVEGIQTPEENEADFRISKIVRRSYATSVVTRKSLISNIQNMEVVRKPMFWEVQTLPDQSLPTYIDQIILSPININLSFKSKTRANNNFALLTVLATALGVALSNIDDAPLTLKGIKLQNCFDTADGITDKLIQKYKEQALREVFHVLGSLNIIGNPIGFFNNIATGVQDFIEKPIEGLVHGPLEGGMGLALGTASLIKNVMAGTFNSVNKFAGSFSTGIAHLCMDEEFMSQREKMRIKKPKHILDGIEYGVTSIVNGVGRGVIDVFAKPIQGARNGGVKGFLKGTWQGVSGLIIKPLSGILDAASKTAEGITNTATYFDDKPNQRRIRQIRPFYGVEQYFKEYNEIDAEMFMEITRFKGGRFKEATFLNAFILLDDEFNQKSLILLKEALIFMEIRTRKRVWIIPSNQLKSFQQVFDGINIFVNEDNKYLTERKAFVQIKNQNYNKYIHEKLLAYLNLIQDL</sequence>
<feature type="compositionally biased region" description="Basic residues" evidence="4">
    <location>
        <begin position="1767"/>
        <end position="1784"/>
    </location>
</feature>
<protein>
    <submittedName>
        <fullName evidence="6">PH domain protein</fullName>
    </submittedName>
</protein>
<dbReference type="SMART" id="SM00233">
    <property type="entry name" value="PH"/>
    <property type="match status" value="1"/>
</dbReference>
<dbReference type="PROSITE" id="PS50003">
    <property type="entry name" value="PH_DOMAIN"/>
    <property type="match status" value="1"/>
</dbReference>
<dbReference type="Proteomes" id="UP000009168">
    <property type="component" value="Unassembled WGS sequence"/>
</dbReference>
<dbReference type="eggNOG" id="KOG1809">
    <property type="taxonomic scope" value="Eukaryota"/>
</dbReference>
<proteinExistence type="inferred from homology"/>
<dbReference type="EMBL" id="GG662472">
    <property type="protein sequence ID" value="EAS03647.2"/>
    <property type="molecule type" value="Genomic_DNA"/>
</dbReference>
<feature type="coiled-coil region" evidence="3">
    <location>
        <begin position="942"/>
        <end position="976"/>
    </location>
</feature>
<feature type="region of interest" description="Disordered" evidence="4">
    <location>
        <begin position="1767"/>
        <end position="1802"/>
    </location>
</feature>
<dbReference type="InParanoid" id="I7MHV7"/>
<dbReference type="Pfam" id="PF00169">
    <property type="entry name" value="PH"/>
    <property type="match status" value="1"/>
</dbReference>
<dbReference type="PANTHER" id="PTHR16166">
    <property type="entry name" value="VACUOLAR PROTEIN SORTING-ASSOCIATED PROTEIN VPS13"/>
    <property type="match status" value="1"/>
</dbReference>
<name>I7MHV7_TETTS</name>
<comment type="similarity">
    <text evidence="1">Belongs to the VPS13 family.</text>
</comment>
<feature type="coiled-coil region" evidence="3">
    <location>
        <begin position="1357"/>
        <end position="1391"/>
    </location>
</feature>
<evidence type="ECO:0000256" key="1">
    <source>
        <dbReference type="ARBA" id="ARBA00006545"/>
    </source>
</evidence>
<feature type="coiled-coil region" evidence="3">
    <location>
        <begin position="3394"/>
        <end position="3421"/>
    </location>
</feature>
<dbReference type="GO" id="GO:0006623">
    <property type="term" value="P:protein targeting to vacuole"/>
    <property type="evidence" value="ECO:0007669"/>
    <property type="project" value="TreeGrafter"/>
</dbReference>
<dbReference type="InterPro" id="IPR011993">
    <property type="entry name" value="PH-like_dom_sf"/>
</dbReference>
<dbReference type="GeneID" id="7830211"/>
<evidence type="ECO:0000256" key="4">
    <source>
        <dbReference type="SAM" id="MobiDB-lite"/>
    </source>
</evidence>
<dbReference type="OrthoDB" id="272810at2759"/>
<dbReference type="InterPro" id="IPR026854">
    <property type="entry name" value="VPS13_N"/>
</dbReference>
<dbReference type="PANTHER" id="PTHR16166:SF93">
    <property type="entry name" value="INTERMEMBRANE LIPID TRANSFER PROTEIN VPS13"/>
    <property type="match status" value="1"/>
</dbReference>
<dbReference type="SUPFAM" id="SSF50729">
    <property type="entry name" value="PH domain-like"/>
    <property type="match status" value="1"/>
</dbReference>
<dbReference type="GO" id="GO:0045053">
    <property type="term" value="P:protein retention in Golgi apparatus"/>
    <property type="evidence" value="ECO:0007669"/>
    <property type="project" value="TreeGrafter"/>
</dbReference>
<evidence type="ECO:0000259" key="5">
    <source>
        <dbReference type="PROSITE" id="PS50003"/>
    </source>
</evidence>
<gene>
    <name evidence="6" type="ORF">TTHERM_00473090</name>
</gene>
<evidence type="ECO:0000256" key="3">
    <source>
        <dbReference type="SAM" id="Coils"/>
    </source>
</evidence>
<feature type="region of interest" description="Disordered" evidence="4">
    <location>
        <begin position="2721"/>
        <end position="2744"/>
    </location>
</feature>
<feature type="coiled-coil region" evidence="3">
    <location>
        <begin position="2111"/>
        <end position="2138"/>
    </location>
</feature>
<dbReference type="Pfam" id="PF12624">
    <property type="entry name" value="VPS13_N"/>
    <property type="match status" value="1"/>
</dbReference>
<dbReference type="InterPro" id="IPR026847">
    <property type="entry name" value="VPS13"/>
</dbReference>
<feature type="compositionally biased region" description="Polar residues" evidence="4">
    <location>
        <begin position="2721"/>
        <end position="2732"/>
    </location>
</feature>
<accession>I7MHV7</accession>
<feature type="domain" description="PH" evidence="5">
    <location>
        <begin position="854"/>
        <end position="950"/>
    </location>
</feature>
<evidence type="ECO:0000256" key="2">
    <source>
        <dbReference type="ARBA" id="ARBA00022448"/>
    </source>
</evidence>
<keyword evidence="7" id="KW-1185">Reference proteome</keyword>
<feature type="compositionally biased region" description="Low complexity" evidence="4">
    <location>
        <begin position="2733"/>
        <end position="2744"/>
    </location>
</feature>
<dbReference type="Gene3D" id="2.30.29.30">
    <property type="entry name" value="Pleckstrin-homology domain (PH domain)/Phosphotyrosine-binding domain (PTB)"/>
    <property type="match status" value="1"/>
</dbReference>
<evidence type="ECO:0000313" key="6">
    <source>
        <dbReference type="EMBL" id="EAS03647.2"/>
    </source>
</evidence>
<feature type="compositionally biased region" description="Basic and acidic residues" evidence="4">
    <location>
        <begin position="1787"/>
        <end position="1802"/>
    </location>
</feature>
<reference evidence="7" key="1">
    <citation type="journal article" date="2006" name="PLoS Biol.">
        <title>Macronuclear genome sequence of the ciliate Tetrahymena thermophila, a model eukaryote.</title>
        <authorList>
            <person name="Eisen J.A."/>
            <person name="Coyne R.S."/>
            <person name="Wu M."/>
            <person name="Wu D."/>
            <person name="Thiagarajan M."/>
            <person name="Wortman J.R."/>
            <person name="Badger J.H."/>
            <person name="Ren Q."/>
            <person name="Amedeo P."/>
            <person name="Jones K.M."/>
            <person name="Tallon L.J."/>
            <person name="Delcher A.L."/>
            <person name="Salzberg S.L."/>
            <person name="Silva J.C."/>
            <person name="Haas B.J."/>
            <person name="Majoros W.H."/>
            <person name="Farzad M."/>
            <person name="Carlton J.M."/>
            <person name="Smith R.K. Jr."/>
            <person name="Garg J."/>
            <person name="Pearlman R.E."/>
            <person name="Karrer K.M."/>
            <person name="Sun L."/>
            <person name="Manning G."/>
            <person name="Elde N.C."/>
            <person name="Turkewitz A.P."/>
            <person name="Asai D.J."/>
            <person name="Wilkes D.E."/>
            <person name="Wang Y."/>
            <person name="Cai H."/>
            <person name="Collins K."/>
            <person name="Stewart B.A."/>
            <person name="Lee S.R."/>
            <person name="Wilamowska K."/>
            <person name="Weinberg Z."/>
            <person name="Ruzzo W.L."/>
            <person name="Wloga D."/>
            <person name="Gaertig J."/>
            <person name="Frankel J."/>
            <person name="Tsao C.-C."/>
            <person name="Gorovsky M.A."/>
            <person name="Keeling P.J."/>
            <person name="Waller R.F."/>
            <person name="Patron N.J."/>
            <person name="Cherry J.M."/>
            <person name="Stover N.A."/>
            <person name="Krieger C.J."/>
            <person name="del Toro C."/>
            <person name="Ryder H.F."/>
            <person name="Williamson S.C."/>
            <person name="Barbeau R.A."/>
            <person name="Hamilton E.P."/>
            <person name="Orias E."/>
        </authorList>
    </citation>
    <scope>NUCLEOTIDE SEQUENCE [LARGE SCALE GENOMIC DNA]</scope>
    <source>
        <strain evidence="7">SB210</strain>
    </source>
</reference>
<dbReference type="RefSeq" id="XP_001023892.2">
    <property type="nucleotide sequence ID" value="XM_001023892.3"/>
</dbReference>
<dbReference type="InterPro" id="IPR001849">
    <property type="entry name" value="PH_domain"/>
</dbReference>
<dbReference type="KEGG" id="tet:TTHERM_00473090"/>
<organism evidence="6 7">
    <name type="scientific">Tetrahymena thermophila (strain SB210)</name>
    <dbReference type="NCBI Taxonomy" id="312017"/>
    <lineage>
        <taxon>Eukaryota</taxon>
        <taxon>Sar</taxon>
        <taxon>Alveolata</taxon>
        <taxon>Ciliophora</taxon>
        <taxon>Intramacronucleata</taxon>
        <taxon>Oligohymenophorea</taxon>
        <taxon>Hymenostomatida</taxon>
        <taxon>Tetrahymenina</taxon>
        <taxon>Tetrahymenidae</taxon>
        <taxon>Tetrahymena</taxon>
    </lineage>
</organism>